<dbReference type="GO" id="GO:0006417">
    <property type="term" value="P:regulation of translation"/>
    <property type="evidence" value="ECO:0007669"/>
    <property type="project" value="UniProtKB-KW"/>
</dbReference>
<keyword evidence="2 4" id="KW-1005">Bacterial flagellum biogenesis</keyword>
<keyword evidence="6" id="KW-1185">Reference proteome</keyword>
<dbReference type="InterPro" id="IPR003775">
    <property type="entry name" value="Flagellar_assembly_factor_FliW"/>
</dbReference>
<dbReference type="Proteomes" id="UP000066284">
    <property type="component" value="Chromosome 1"/>
</dbReference>
<comment type="subcellular location">
    <subcellularLocation>
        <location evidence="4">Cytoplasm</location>
    </subcellularLocation>
</comment>
<evidence type="ECO:0000256" key="4">
    <source>
        <dbReference type="HAMAP-Rule" id="MF_01185"/>
    </source>
</evidence>
<dbReference type="GO" id="GO:0044780">
    <property type="term" value="P:bacterial-type flagellum assembly"/>
    <property type="evidence" value="ECO:0007669"/>
    <property type="project" value="UniProtKB-UniRule"/>
</dbReference>
<dbReference type="PANTHER" id="PTHR39190:SF1">
    <property type="entry name" value="FLAGELLAR ASSEMBLY FACTOR FLIW"/>
    <property type="match status" value="1"/>
</dbReference>
<dbReference type="Pfam" id="PF02623">
    <property type="entry name" value="FliW"/>
    <property type="match status" value="1"/>
</dbReference>
<dbReference type="Gene3D" id="2.30.290.10">
    <property type="entry name" value="BH3618-like"/>
    <property type="match status" value="1"/>
</dbReference>
<dbReference type="KEGG" id="nio:NITINOP_2160"/>
<keyword evidence="3 4" id="KW-0810">Translation regulation</keyword>
<name>A0A0S4KRR6_9BACT</name>
<keyword evidence="5" id="KW-0966">Cell projection</keyword>
<dbReference type="InterPro" id="IPR024046">
    <property type="entry name" value="Flagellar_assmbl_FliW_dom_sf"/>
</dbReference>
<reference evidence="6" key="1">
    <citation type="submission" date="2015-09" db="EMBL/GenBank/DDBJ databases">
        <authorList>
            <person name="Daims H."/>
        </authorList>
    </citation>
    <scope>NUCLEOTIDE SEQUENCE [LARGE SCALE GENOMIC DNA]</scope>
</reference>
<evidence type="ECO:0000313" key="6">
    <source>
        <dbReference type="Proteomes" id="UP000066284"/>
    </source>
</evidence>
<accession>A0A0S4KRR6</accession>
<comment type="similarity">
    <text evidence="4">Belongs to the FliW family.</text>
</comment>
<dbReference type="AlphaFoldDB" id="A0A0S4KRR6"/>
<sequence>MKYSSSRFGVLEIDEQRVLTFPSGVLGFPESRRYVMLDHDTEAPFKWLQSLDEPALAFVIMDPDLFLGEDYRVDVTEDALAEIQGKSGEALSIAVILTIPSDDPGRVTANLRGPLLMNPRTKLCKQLVLPDDYPTRHPLFPPSASGVAETVKPAACQSCP</sequence>
<dbReference type="STRING" id="1715989.NITINOP_2160"/>
<dbReference type="RefSeq" id="WP_062485244.1">
    <property type="nucleotide sequence ID" value="NZ_LN885086.1"/>
</dbReference>
<evidence type="ECO:0000256" key="3">
    <source>
        <dbReference type="ARBA" id="ARBA00022845"/>
    </source>
</evidence>
<dbReference type="EMBL" id="LN885086">
    <property type="protein sequence ID" value="CUQ67132.1"/>
    <property type="molecule type" value="Genomic_DNA"/>
</dbReference>
<evidence type="ECO:0000256" key="2">
    <source>
        <dbReference type="ARBA" id="ARBA00022795"/>
    </source>
</evidence>
<comment type="function">
    <text evidence="4">Acts as an anti-CsrA protein, binds CsrA and prevents it from repressing translation of its target genes, one of which is flagellin. Binds to flagellin and participates in the assembly of the flagellum.</text>
</comment>
<gene>
    <name evidence="4 5" type="primary">fliW</name>
    <name evidence="5" type="ORF">NITINOP_2160</name>
</gene>
<dbReference type="PANTHER" id="PTHR39190">
    <property type="entry name" value="FLAGELLAR ASSEMBLY FACTOR FLIW"/>
    <property type="match status" value="1"/>
</dbReference>
<protein>
    <recommendedName>
        <fullName evidence="4">Flagellar assembly factor FliW</fullName>
    </recommendedName>
</protein>
<dbReference type="SUPFAM" id="SSF141457">
    <property type="entry name" value="BH3618-like"/>
    <property type="match status" value="1"/>
</dbReference>
<dbReference type="GO" id="GO:0005737">
    <property type="term" value="C:cytoplasm"/>
    <property type="evidence" value="ECO:0007669"/>
    <property type="project" value="UniProtKB-SubCell"/>
</dbReference>
<keyword evidence="5" id="KW-0969">Cilium</keyword>
<keyword evidence="4" id="KW-0143">Chaperone</keyword>
<keyword evidence="5" id="KW-0282">Flagellum</keyword>
<dbReference type="HAMAP" id="MF_01185">
    <property type="entry name" value="FliW"/>
    <property type="match status" value="1"/>
</dbReference>
<proteinExistence type="inferred from homology"/>
<comment type="subunit">
    <text evidence="4">Interacts with translational regulator CsrA and flagellin(s).</text>
</comment>
<keyword evidence="1 4" id="KW-0963">Cytoplasm</keyword>
<organism evidence="5 6">
    <name type="scientific">Candidatus Nitrospira inopinata</name>
    <dbReference type="NCBI Taxonomy" id="1715989"/>
    <lineage>
        <taxon>Bacteria</taxon>
        <taxon>Pseudomonadati</taxon>
        <taxon>Nitrospirota</taxon>
        <taxon>Nitrospiria</taxon>
        <taxon>Nitrospirales</taxon>
        <taxon>Nitrospiraceae</taxon>
        <taxon>Nitrospira</taxon>
    </lineage>
</organism>
<dbReference type="OrthoDB" id="9801235at2"/>
<evidence type="ECO:0000313" key="5">
    <source>
        <dbReference type="EMBL" id="CUQ67132.1"/>
    </source>
</evidence>
<evidence type="ECO:0000256" key="1">
    <source>
        <dbReference type="ARBA" id="ARBA00022490"/>
    </source>
</evidence>